<proteinExistence type="predicted"/>
<accession>A0ABY1QQ23</accession>
<evidence type="ECO:0000313" key="1">
    <source>
        <dbReference type="EMBL" id="SMP77162.1"/>
    </source>
</evidence>
<dbReference type="Proteomes" id="UP001158049">
    <property type="component" value="Unassembled WGS sequence"/>
</dbReference>
<sequence>MMKIYKELDLDAAIAGMVLSQAIVDRQGGTLLPAGTVLTDALLASLRRRGIDTICVVNDDLSNADLQAERERVQRRLANLFRKSGAGSALWQHVNDYRLGSTK</sequence>
<gene>
    <name evidence="1" type="ORF">SAMN06295970_12610</name>
</gene>
<comment type="caution">
    <text evidence="1">The sequence shown here is derived from an EMBL/GenBank/DDBJ whole genome shotgun (WGS) entry which is preliminary data.</text>
</comment>
<protein>
    <submittedName>
        <fullName evidence="1">Uncharacterized protein</fullName>
    </submittedName>
</protein>
<organism evidence="1 2">
    <name type="scientific">Noviherbaspirillum suwonense</name>
    <dbReference type="NCBI Taxonomy" id="1224511"/>
    <lineage>
        <taxon>Bacteria</taxon>
        <taxon>Pseudomonadati</taxon>
        <taxon>Pseudomonadota</taxon>
        <taxon>Betaproteobacteria</taxon>
        <taxon>Burkholderiales</taxon>
        <taxon>Oxalobacteraceae</taxon>
        <taxon>Noviherbaspirillum</taxon>
    </lineage>
</organism>
<evidence type="ECO:0000313" key="2">
    <source>
        <dbReference type="Proteomes" id="UP001158049"/>
    </source>
</evidence>
<name>A0ABY1QQ23_9BURK</name>
<keyword evidence="2" id="KW-1185">Reference proteome</keyword>
<reference evidence="1 2" key="1">
    <citation type="submission" date="2017-05" db="EMBL/GenBank/DDBJ databases">
        <authorList>
            <person name="Varghese N."/>
            <person name="Submissions S."/>
        </authorList>
    </citation>
    <scope>NUCLEOTIDE SEQUENCE [LARGE SCALE GENOMIC DNA]</scope>
    <source>
        <strain evidence="1 2">DSM 26001</strain>
    </source>
</reference>
<dbReference type="RefSeq" id="WP_283444877.1">
    <property type="nucleotide sequence ID" value="NZ_FXUL01000026.1"/>
</dbReference>
<dbReference type="EMBL" id="FXUL01000026">
    <property type="protein sequence ID" value="SMP77162.1"/>
    <property type="molecule type" value="Genomic_DNA"/>
</dbReference>